<evidence type="ECO:0000313" key="11">
    <source>
        <dbReference type="Proteomes" id="UP000242642"/>
    </source>
</evidence>
<evidence type="ECO:0000256" key="3">
    <source>
        <dbReference type="ARBA" id="ARBA00007725"/>
    </source>
</evidence>
<keyword evidence="6 9" id="KW-1133">Transmembrane helix</keyword>
<dbReference type="NCBIfam" id="TIGR04408">
    <property type="entry name" value="LptG_lptG"/>
    <property type="match status" value="1"/>
</dbReference>
<evidence type="ECO:0000313" key="10">
    <source>
        <dbReference type="EMBL" id="SES70412.1"/>
    </source>
</evidence>
<keyword evidence="5 9" id="KW-0812">Transmembrane</keyword>
<evidence type="ECO:0000256" key="4">
    <source>
        <dbReference type="ARBA" id="ARBA00022475"/>
    </source>
</evidence>
<accession>A0A1H9YPK5</accession>
<feature type="transmembrane region" description="Helical" evidence="9">
    <location>
        <begin position="64"/>
        <end position="82"/>
    </location>
</feature>
<name>A0A1H9YPK5_9GAMM</name>
<dbReference type="PANTHER" id="PTHR33529:SF2">
    <property type="entry name" value="LIPOPOLYSACCHARIDE EXPORT SYSTEM PERMEASE PROTEIN LPTG"/>
    <property type="match status" value="1"/>
</dbReference>
<dbReference type="InterPro" id="IPR005495">
    <property type="entry name" value="LptG/LptF_permease"/>
</dbReference>
<dbReference type="RefSeq" id="WP_093317011.1">
    <property type="nucleotide sequence ID" value="NZ_FOHV01000002.1"/>
</dbReference>
<dbReference type="Pfam" id="PF03739">
    <property type="entry name" value="LptF_LptG"/>
    <property type="match status" value="1"/>
</dbReference>
<feature type="transmembrane region" description="Helical" evidence="9">
    <location>
        <begin position="327"/>
        <end position="355"/>
    </location>
</feature>
<dbReference type="GO" id="GO:0055085">
    <property type="term" value="P:transmembrane transport"/>
    <property type="evidence" value="ECO:0007669"/>
    <property type="project" value="InterPro"/>
</dbReference>
<keyword evidence="7 9" id="KW-0472">Membrane</keyword>
<dbReference type="Proteomes" id="UP000242642">
    <property type="component" value="Unassembled WGS sequence"/>
</dbReference>
<feature type="transmembrane region" description="Helical" evidence="9">
    <location>
        <begin position="277"/>
        <end position="296"/>
    </location>
</feature>
<keyword evidence="11" id="KW-1185">Reference proteome</keyword>
<dbReference type="OrthoDB" id="9776227at2"/>
<evidence type="ECO:0000256" key="1">
    <source>
        <dbReference type="ARBA" id="ARBA00002265"/>
    </source>
</evidence>
<evidence type="ECO:0000256" key="8">
    <source>
        <dbReference type="ARBA" id="ARBA00026081"/>
    </source>
</evidence>
<sequence length="358" mass="40175">MFGVLDRYIGRTILSSILMTLFTLIALDGVIKFVEQLRRVGQADYDAMSAMFVTLALLPRDLEIFFPMAALLGALLGLGSLATRSELVVMQAAGFSKLQVASAVMKTAIILMIMNMAIGEWIAPRSEQFARNYRAEKLYGGDLLSTQGSIWARDNNAFIYIERVESPQKLKGVHIFNFNNENQLHELQFAQTAQYSLEKNGWILNEIDGSNLSNPLQIDHSSTKNKLWQTTLTPDKLGVVALSSEALSLTELFNYIRYLKDAGQESRIYELTFWQKVFSPLSVMVMMLMALSFVFGPLRSVPMGVRIITGIAFGFLFYVTNELFGRISIVFALPAILSALLPSILFLLFSIYMLLKKK</sequence>
<comment type="subunit">
    <text evidence="8">Component of the lipopolysaccharide transport and assembly complex. The LptBFG transporter is composed of two ATP-binding proteins (LptB) and two transmembrane proteins (LptF and LptG).</text>
</comment>
<evidence type="ECO:0000256" key="5">
    <source>
        <dbReference type="ARBA" id="ARBA00022692"/>
    </source>
</evidence>
<comment type="subcellular location">
    <subcellularLocation>
        <location evidence="2">Cell membrane</location>
        <topology evidence="2">Multi-pass membrane protein</topology>
    </subcellularLocation>
</comment>
<comment type="function">
    <text evidence="1">Part of the ABC transporter complex LptBFG involved in the translocation of lipopolysaccharide (LPS) from the inner membrane to the outer membrane.</text>
</comment>
<gene>
    <name evidence="10" type="ORF">SAMN02583745_00262</name>
</gene>
<dbReference type="InterPro" id="IPR030923">
    <property type="entry name" value="LptG"/>
</dbReference>
<dbReference type="GO" id="GO:0015920">
    <property type="term" value="P:lipopolysaccharide transport"/>
    <property type="evidence" value="ECO:0007669"/>
    <property type="project" value="TreeGrafter"/>
</dbReference>
<feature type="transmembrane region" description="Helical" evidence="9">
    <location>
        <begin position="12"/>
        <end position="31"/>
    </location>
</feature>
<keyword evidence="4" id="KW-1003">Cell membrane</keyword>
<evidence type="ECO:0000256" key="7">
    <source>
        <dbReference type="ARBA" id="ARBA00023136"/>
    </source>
</evidence>
<dbReference type="GO" id="GO:0043190">
    <property type="term" value="C:ATP-binding cassette (ABC) transporter complex"/>
    <property type="evidence" value="ECO:0007669"/>
    <property type="project" value="InterPro"/>
</dbReference>
<evidence type="ECO:0000256" key="6">
    <source>
        <dbReference type="ARBA" id="ARBA00022989"/>
    </source>
</evidence>
<evidence type="ECO:0000256" key="2">
    <source>
        <dbReference type="ARBA" id="ARBA00004651"/>
    </source>
</evidence>
<proteinExistence type="inferred from homology"/>
<dbReference type="AlphaFoldDB" id="A0A1H9YPK5"/>
<dbReference type="EMBL" id="FOHV01000002">
    <property type="protein sequence ID" value="SES70412.1"/>
    <property type="molecule type" value="Genomic_DNA"/>
</dbReference>
<feature type="transmembrane region" description="Helical" evidence="9">
    <location>
        <begin position="103"/>
        <end position="123"/>
    </location>
</feature>
<evidence type="ECO:0000256" key="9">
    <source>
        <dbReference type="SAM" id="Phobius"/>
    </source>
</evidence>
<reference evidence="10" key="1">
    <citation type="submission" date="2016-10" db="EMBL/GenBank/DDBJ databases">
        <authorList>
            <person name="de Groot N.N."/>
        </authorList>
    </citation>
    <scope>NUCLEOTIDE SEQUENCE [LARGE SCALE GENOMIC DNA]</scope>
    <source>
        <strain evidence="10">DSM 18579</strain>
    </source>
</reference>
<protein>
    <submittedName>
        <fullName evidence="10">Lipopolysaccharide export system permease protein</fullName>
    </submittedName>
</protein>
<dbReference type="STRING" id="1123402.SAMN02583745_00262"/>
<feature type="transmembrane region" description="Helical" evidence="9">
    <location>
        <begin position="303"/>
        <end position="321"/>
    </location>
</feature>
<dbReference type="PANTHER" id="PTHR33529">
    <property type="entry name" value="SLR0882 PROTEIN-RELATED"/>
    <property type="match status" value="1"/>
</dbReference>
<comment type="similarity">
    <text evidence="3">Belongs to the LptF/LptG family.</text>
</comment>
<organism evidence="10 11">
    <name type="scientific">Thorsellia anophelis DSM 18579</name>
    <dbReference type="NCBI Taxonomy" id="1123402"/>
    <lineage>
        <taxon>Bacteria</taxon>
        <taxon>Pseudomonadati</taxon>
        <taxon>Pseudomonadota</taxon>
        <taxon>Gammaproteobacteria</taxon>
        <taxon>Enterobacterales</taxon>
        <taxon>Thorselliaceae</taxon>
        <taxon>Thorsellia</taxon>
    </lineage>
</organism>